<reference evidence="2 3" key="1">
    <citation type="submission" date="2016-10" db="EMBL/GenBank/DDBJ databases">
        <authorList>
            <person name="de Groot N.N."/>
        </authorList>
    </citation>
    <scope>NUCLEOTIDE SEQUENCE [LARGE SCALE GENOMIC DNA]</scope>
    <source>
        <strain evidence="2 3">DSM 21800</strain>
    </source>
</reference>
<dbReference type="Proteomes" id="UP000199103">
    <property type="component" value="Chromosome I"/>
</dbReference>
<feature type="transmembrane region" description="Helical" evidence="1">
    <location>
        <begin position="271"/>
        <end position="288"/>
    </location>
</feature>
<dbReference type="SUPFAM" id="SSF103473">
    <property type="entry name" value="MFS general substrate transporter"/>
    <property type="match status" value="1"/>
</dbReference>
<evidence type="ECO:0000313" key="2">
    <source>
        <dbReference type="EMBL" id="SDS99206.1"/>
    </source>
</evidence>
<dbReference type="RefSeq" id="WP_157683551.1">
    <property type="nucleotide sequence ID" value="NZ_LT629772.1"/>
</dbReference>
<dbReference type="PANTHER" id="PTHR23542:SF1">
    <property type="entry name" value="MAJOR FACILITATOR SUPERFAMILY (MFS) PROFILE DOMAIN-CONTAINING PROTEIN"/>
    <property type="match status" value="1"/>
</dbReference>
<dbReference type="OrthoDB" id="4686510at2"/>
<feature type="transmembrane region" description="Helical" evidence="1">
    <location>
        <begin position="76"/>
        <end position="96"/>
    </location>
</feature>
<dbReference type="Gene3D" id="1.20.1250.20">
    <property type="entry name" value="MFS general substrate transporter like domains"/>
    <property type="match status" value="1"/>
</dbReference>
<dbReference type="PANTHER" id="PTHR23542">
    <property type="match status" value="1"/>
</dbReference>
<dbReference type="AlphaFoldDB" id="A0A1H1WS76"/>
<dbReference type="STRING" id="630515.SAMN04489812_3752"/>
<feature type="transmembrane region" description="Helical" evidence="1">
    <location>
        <begin position="331"/>
        <end position="356"/>
    </location>
</feature>
<keyword evidence="1" id="KW-0812">Transmembrane</keyword>
<feature type="transmembrane region" description="Helical" evidence="1">
    <location>
        <begin position="49"/>
        <end position="69"/>
    </location>
</feature>
<feature type="transmembrane region" description="Helical" evidence="1">
    <location>
        <begin position="362"/>
        <end position="380"/>
    </location>
</feature>
<feature type="transmembrane region" description="Helical" evidence="1">
    <location>
        <begin position="12"/>
        <end position="37"/>
    </location>
</feature>
<feature type="transmembrane region" description="Helical" evidence="1">
    <location>
        <begin position="294"/>
        <end position="319"/>
    </location>
</feature>
<gene>
    <name evidence="2" type="ORF">SAMN04489812_3752</name>
</gene>
<feature type="transmembrane region" description="Helical" evidence="1">
    <location>
        <begin position="168"/>
        <end position="188"/>
    </location>
</feature>
<keyword evidence="1" id="KW-1133">Transmembrane helix</keyword>
<accession>A0A1H1WS76</accession>
<feature type="transmembrane region" description="Helical" evidence="1">
    <location>
        <begin position="245"/>
        <end position="264"/>
    </location>
</feature>
<feature type="transmembrane region" description="Helical" evidence="1">
    <location>
        <begin position="209"/>
        <end position="233"/>
    </location>
</feature>
<organism evidence="2 3">
    <name type="scientific">Microlunatus soli</name>
    <dbReference type="NCBI Taxonomy" id="630515"/>
    <lineage>
        <taxon>Bacteria</taxon>
        <taxon>Bacillati</taxon>
        <taxon>Actinomycetota</taxon>
        <taxon>Actinomycetes</taxon>
        <taxon>Propionibacteriales</taxon>
        <taxon>Propionibacteriaceae</taxon>
        <taxon>Microlunatus</taxon>
    </lineage>
</organism>
<dbReference type="InterPro" id="IPR036259">
    <property type="entry name" value="MFS_trans_sf"/>
</dbReference>
<protein>
    <submittedName>
        <fullName evidence="2">Predicted arabinose efflux permease, MFS family</fullName>
    </submittedName>
</protein>
<keyword evidence="3" id="KW-1185">Reference proteome</keyword>
<evidence type="ECO:0000256" key="1">
    <source>
        <dbReference type="SAM" id="Phobius"/>
    </source>
</evidence>
<dbReference type="Pfam" id="PF07690">
    <property type="entry name" value="MFS_1"/>
    <property type="match status" value="1"/>
</dbReference>
<dbReference type="GO" id="GO:0022857">
    <property type="term" value="F:transmembrane transporter activity"/>
    <property type="evidence" value="ECO:0007669"/>
    <property type="project" value="InterPro"/>
</dbReference>
<dbReference type="EMBL" id="LT629772">
    <property type="protein sequence ID" value="SDS99206.1"/>
    <property type="molecule type" value="Genomic_DNA"/>
</dbReference>
<proteinExistence type="predicted"/>
<name>A0A1H1WS76_9ACTN</name>
<feature type="transmembrane region" description="Helical" evidence="1">
    <location>
        <begin position="102"/>
        <end position="124"/>
    </location>
</feature>
<keyword evidence="1" id="KW-0472">Membrane</keyword>
<evidence type="ECO:0000313" key="3">
    <source>
        <dbReference type="Proteomes" id="UP000199103"/>
    </source>
</evidence>
<sequence length="392" mass="39371">MNPLLVLRRTHVARLMAGTLSGRLPSAMAAVMIPLILREHEADYGFVGLVAAVYAIASAVGGPMLARLVDRVGQPWVLVGSSVLSGLGFIVIAVAAQQHGVVVIAAAVAGAAMPPLEPCLRALWPDVVDHDQLDAAYAVDSAAQELIFVGGPLLVSVCVALGSAAHSLWLGAGLGLLGSIVVATAGPSRHWRAPRRSADWLGPLRSSGLVVLLLSLAGVGGALGMISIFAVAYAEQHPVPGGAPVLLAINAAGALTGGIAYGAVRWSGPAAGRIAPLLVGYTVAYGLLVLSPGVAVTIILMYATGLFLAPILAASFAEVGTLAPPGTTTEAFAWLVSLMTVGVSLGSAVTGILIGSGSLPRAALTGVVSAALGLLTLLLGRSRLTPAQPAAH</sequence>
<dbReference type="InterPro" id="IPR011701">
    <property type="entry name" value="MFS"/>
</dbReference>